<sequence length="411" mass="45546">MGEIGGIAQWSSDQRRKEAIRDSKGPSSPHFTPTRIAEGQGVLLACRVASPCLTGETTHDRKGDGIRFPPHLKRAFSFVHLGTASSNFVGERVEEKVKSGELLDTKAVRALLEQESGASTSNRLPQKGVQKGEVKMVYNRFGSPSKHSGTNSRRTACRSKECESSTLSQLLPQLRALRSIPPRTRPNPLPRWYNSRCEFHSGGVGHDTDNCYNLKHRVQDLIDQKLLIFPRTSLIQNPLPIHEVGSSSTTPAVNMIKEGSRLTAYILSLSLGVNQRQGNEDSAKPGMSESILMSWIGTKVTLLSQGRKKEARQRLSRIGKILKPQPNKDRDQNQEKENRISRIEGRSSTFVVDPIGFSKIDSTETGESPEIEGFTTSTDSTETRESAERECAGAIAVVQEWLLFNQTLLER</sequence>
<gene>
    <name evidence="2" type="ORF">FSB_LOCUS61717</name>
</gene>
<organism evidence="2">
    <name type="scientific">Fagus sylvatica</name>
    <name type="common">Beechnut</name>
    <dbReference type="NCBI Taxonomy" id="28930"/>
    <lineage>
        <taxon>Eukaryota</taxon>
        <taxon>Viridiplantae</taxon>
        <taxon>Streptophyta</taxon>
        <taxon>Embryophyta</taxon>
        <taxon>Tracheophyta</taxon>
        <taxon>Spermatophyta</taxon>
        <taxon>Magnoliopsida</taxon>
        <taxon>eudicotyledons</taxon>
        <taxon>Gunneridae</taxon>
        <taxon>Pentapetalae</taxon>
        <taxon>rosids</taxon>
        <taxon>fabids</taxon>
        <taxon>Fagales</taxon>
        <taxon>Fagaceae</taxon>
        <taxon>Fagus</taxon>
    </lineage>
</organism>
<feature type="compositionally biased region" description="Basic and acidic residues" evidence="1">
    <location>
        <begin position="326"/>
        <end position="345"/>
    </location>
</feature>
<dbReference type="EMBL" id="OIVN01006475">
    <property type="protein sequence ID" value="SPD33835.1"/>
    <property type="molecule type" value="Genomic_DNA"/>
</dbReference>
<evidence type="ECO:0000256" key="1">
    <source>
        <dbReference type="SAM" id="MobiDB-lite"/>
    </source>
</evidence>
<feature type="compositionally biased region" description="Basic and acidic residues" evidence="1">
    <location>
        <begin position="13"/>
        <end position="24"/>
    </location>
</feature>
<feature type="region of interest" description="Disordered" evidence="1">
    <location>
        <begin position="320"/>
        <end position="345"/>
    </location>
</feature>
<reference evidence="2" key="1">
    <citation type="submission" date="2018-02" db="EMBL/GenBank/DDBJ databases">
        <authorList>
            <person name="Cohen D.B."/>
            <person name="Kent A.D."/>
        </authorList>
    </citation>
    <scope>NUCLEOTIDE SEQUENCE</scope>
</reference>
<dbReference type="AlphaFoldDB" id="A0A2N9JB10"/>
<name>A0A2N9JB10_FAGSY</name>
<proteinExistence type="predicted"/>
<accession>A0A2N9JB10</accession>
<feature type="region of interest" description="Disordered" evidence="1">
    <location>
        <begin position="359"/>
        <end position="385"/>
    </location>
</feature>
<feature type="region of interest" description="Disordered" evidence="1">
    <location>
        <begin position="1"/>
        <end position="34"/>
    </location>
</feature>
<evidence type="ECO:0000313" key="2">
    <source>
        <dbReference type="EMBL" id="SPD33835.1"/>
    </source>
</evidence>
<dbReference type="PANTHER" id="PTHR32108">
    <property type="entry name" value="DNA-DIRECTED RNA POLYMERASE SUBUNIT ALPHA"/>
    <property type="match status" value="1"/>
</dbReference>
<protein>
    <submittedName>
        <fullName evidence="2">Uncharacterized protein</fullName>
    </submittedName>
</protein>